<feature type="non-terminal residue" evidence="9">
    <location>
        <position position="1"/>
    </location>
</feature>
<proteinExistence type="predicted"/>
<dbReference type="SMART" id="SM00388">
    <property type="entry name" value="HisKA"/>
    <property type="match status" value="1"/>
</dbReference>
<evidence type="ECO:0000256" key="6">
    <source>
        <dbReference type="ARBA" id="ARBA00023012"/>
    </source>
</evidence>
<evidence type="ECO:0000256" key="3">
    <source>
        <dbReference type="ARBA" id="ARBA00022741"/>
    </source>
</evidence>
<evidence type="ECO:0000256" key="7">
    <source>
        <dbReference type="SAM" id="Coils"/>
    </source>
</evidence>
<gene>
    <name evidence="9" type="ORF">MNBD_ALPHA11-1760</name>
</gene>
<dbReference type="EMBL" id="UOEQ01000322">
    <property type="protein sequence ID" value="VAW21069.1"/>
    <property type="molecule type" value="Genomic_DNA"/>
</dbReference>
<name>A0A3B0U956_9ZZZZ</name>
<dbReference type="InterPro" id="IPR005467">
    <property type="entry name" value="His_kinase_dom"/>
</dbReference>
<dbReference type="Gene3D" id="1.10.287.130">
    <property type="match status" value="1"/>
</dbReference>
<evidence type="ECO:0000256" key="4">
    <source>
        <dbReference type="ARBA" id="ARBA00022777"/>
    </source>
</evidence>
<dbReference type="SUPFAM" id="SSF55874">
    <property type="entry name" value="ATPase domain of HSP90 chaperone/DNA topoisomerase II/histidine kinase"/>
    <property type="match status" value="1"/>
</dbReference>
<dbReference type="CDD" id="cd00082">
    <property type="entry name" value="HisKA"/>
    <property type="match status" value="1"/>
</dbReference>
<keyword evidence="3" id="KW-0547">Nucleotide-binding</keyword>
<feature type="domain" description="Histidine kinase" evidence="8">
    <location>
        <begin position="71"/>
        <end position="281"/>
    </location>
</feature>
<keyword evidence="1" id="KW-0597">Phosphoprotein</keyword>
<reference evidence="9" key="1">
    <citation type="submission" date="2018-06" db="EMBL/GenBank/DDBJ databases">
        <authorList>
            <person name="Zhirakovskaya E."/>
        </authorList>
    </citation>
    <scope>NUCLEOTIDE SEQUENCE</scope>
</reference>
<dbReference type="PANTHER" id="PTHR43065">
    <property type="entry name" value="SENSOR HISTIDINE KINASE"/>
    <property type="match status" value="1"/>
</dbReference>
<keyword evidence="7" id="KW-0175">Coiled coil</keyword>
<dbReference type="InterPro" id="IPR003594">
    <property type="entry name" value="HATPase_dom"/>
</dbReference>
<dbReference type="Pfam" id="PF00512">
    <property type="entry name" value="HisKA"/>
    <property type="match status" value="1"/>
</dbReference>
<dbReference type="Gene3D" id="3.30.565.10">
    <property type="entry name" value="Histidine kinase-like ATPase, C-terminal domain"/>
    <property type="match status" value="1"/>
</dbReference>
<feature type="coiled-coil region" evidence="7">
    <location>
        <begin position="35"/>
        <end position="62"/>
    </location>
</feature>
<evidence type="ECO:0000313" key="9">
    <source>
        <dbReference type="EMBL" id="VAW21069.1"/>
    </source>
</evidence>
<keyword evidence="5" id="KW-0067">ATP-binding</keyword>
<keyword evidence="6" id="KW-0902">Two-component regulatory system</keyword>
<dbReference type="SMART" id="SM00387">
    <property type="entry name" value="HATPase_c"/>
    <property type="match status" value="1"/>
</dbReference>
<dbReference type="GO" id="GO:0005524">
    <property type="term" value="F:ATP binding"/>
    <property type="evidence" value="ECO:0007669"/>
    <property type="project" value="UniProtKB-KW"/>
</dbReference>
<dbReference type="PANTHER" id="PTHR43065:SF10">
    <property type="entry name" value="PEROXIDE STRESS-ACTIVATED HISTIDINE KINASE MAK3"/>
    <property type="match status" value="1"/>
</dbReference>
<dbReference type="Pfam" id="PF02518">
    <property type="entry name" value="HATPase_c"/>
    <property type="match status" value="1"/>
</dbReference>
<dbReference type="PRINTS" id="PR00344">
    <property type="entry name" value="BCTRLSENSOR"/>
</dbReference>
<evidence type="ECO:0000256" key="5">
    <source>
        <dbReference type="ARBA" id="ARBA00022840"/>
    </source>
</evidence>
<dbReference type="PROSITE" id="PS50109">
    <property type="entry name" value="HIS_KIN"/>
    <property type="match status" value="1"/>
</dbReference>
<dbReference type="GO" id="GO:0000155">
    <property type="term" value="F:phosphorelay sensor kinase activity"/>
    <property type="evidence" value="ECO:0007669"/>
    <property type="project" value="InterPro"/>
</dbReference>
<dbReference type="InterPro" id="IPR003661">
    <property type="entry name" value="HisK_dim/P_dom"/>
</dbReference>
<keyword evidence="2" id="KW-0808">Transferase</keyword>
<sequence>GLVILAIILRAQRIRQALRISQADRRELRGANALLALEIEERRMAETQLEKAQSELARSSKLAALGQLSASVTHELGQPISAMQNYLKAAEFDKDNDERKNSLERLGGIARRMVSITRQLRFFAQPGQSTMEQVDLIRVWKGAFLLVEADLKQKGVKLKVNIGEEKIIVLGNRLRLEQVLINLLRNSISALEDQKNKTIKVDLGIERDMAIITISDNGHGLGAQTMDQMKEPFHTTKASGNGMGLGLAISTAIVVEHGGQLRAENGKKSGAVFTLELPVELPLELDDLGKKGK</sequence>
<dbReference type="SUPFAM" id="SSF47384">
    <property type="entry name" value="Homodimeric domain of signal transducing histidine kinase"/>
    <property type="match status" value="1"/>
</dbReference>
<evidence type="ECO:0000259" key="8">
    <source>
        <dbReference type="PROSITE" id="PS50109"/>
    </source>
</evidence>
<evidence type="ECO:0000256" key="1">
    <source>
        <dbReference type="ARBA" id="ARBA00022553"/>
    </source>
</evidence>
<dbReference type="AlphaFoldDB" id="A0A3B0U956"/>
<accession>A0A3B0U956</accession>
<keyword evidence="4" id="KW-0418">Kinase</keyword>
<dbReference type="InterPro" id="IPR004358">
    <property type="entry name" value="Sig_transdc_His_kin-like_C"/>
</dbReference>
<organism evidence="9">
    <name type="scientific">hydrothermal vent metagenome</name>
    <dbReference type="NCBI Taxonomy" id="652676"/>
    <lineage>
        <taxon>unclassified sequences</taxon>
        <taxon>metagenomes</taxon>
        <taxon>ecological metagenomes</taxon>
    </lineage>
</organism>
<evidence type="ECO:0000256" key="2">
    <source>
        <dbReference type="ARBA" id="ARBA00022679"/>
    </source>
</evidence>
<protein>
    <recommendedName>
        <fullName evidence="8">Histidine kinase domain-containing protein</fullName>
    </recommendedName>
</protein>
<dbReference type="InterPro" id="IPR036097">
    <property type="entry name" value="HisK_dim/P_sf"/>
</dbReference>
<dbReference type="InterPro" id="IPR036890">
    <property type="entry name" value="HATPase_C_sf"/>
</dbReference>